<evidence type="ECO:0000259" key="13">
    <source>
        <dbReference type="PROSITE" id="PS51462"/>
    </source>
</evidence>
<dbReference type="Pfam" id="PF00293">
    <property type="entry name" value="NUDIX"/>
    <property type="match status" value="1"/>
</dbReference>
<dbReference type="NCBIfam" id="TIGR02150">
    <property type="entry name" value="IPP_isom_1"/>
    <property type="match status" value="1"/>
</dbReference>
<keyword evidence="10" id="KW-0414">Isoprene biosynthesis</keyword>
<evidence type="ECO:0000256" key="11">
    <source>
        <dbReference type="ARBA" id="ARBA00023235"/>
    </source>
</evidence>
<name>A0A9N8MIH0_9BASI</name>
<keyword evidence="15" id="KW-1185">Reference proteome</keyword>
<keyword evidence="6" id="KW-0479">Metal-binding</keyword>
<reference evidence="14 15" key="1">
    <citation type="submission" date="2020-10" db="EMBL/GenBank/DDBJ databases">
        <authorList>
            <person name="Sedaghatjoo S."/>
        </authorList>
    </citation>
    <scope>NUCLEOTIDE SEQUENCE [LARGE SCALE GENOMIC DNA]</scope>
    <source>
        <strain evidence="14 15">LLFL</strain>
    </source>
</reference>
<evidence type="ECO:0000256" key="5">
    <source>
        <dbReference type="ARBA" id="ARBA00022516"/>
    </source>
</evidence>
<dbReference type="InterPro" id="IPR011876">
    <property type="entry name" value="IsopentenylPP_isomerase_typ1"/>
</dbReference>
<comment type="caution">
    <text evidence="14">The sequence shown here is derived from an EMBL/GenBank/DDBJ whole genome shotgun (WGS) entry which is preliminary data.</text>
</comment>
<comment type="catalytic activity">
    <reaction evidence="12">
        <text>isopentenyl diphosphate = dimethylallyl diphosphate</text>
        <dbReference type="Rhea" id="RHEA:23284"/>
        <dbReference type="ChEBI" id="CHEBI:57623"/>
        <dbReference type="ChEBI" id="CHEBI:128769"/>
        <dbReference type="EC" id="5.3.3.2"/>
    </reaction>
    <physiologicalReaction direction="left-to-right" evidence="12">
        <dbReference type="Rhea" id="RHEA:23285"/>
    </physiologicalReaction>
</comment>
<dbReference type="GO" id="GO:0006694">
    <property type="term" value="P:steroid biosynthetic process"/>
    <property type="evidence" value="ECO:0007669"/>
    <property type="project" value="UniProtKB-KW"/>
</dbReference>
<dbReference type="PROSITE" id="PS51462">
    <property type="entry name" value="NUDIX"/>
    <property type="match status" value="1"/>
</dbReference>
<evidence type="ECO:0000256" key="3">
    <source>
        <dbReference type="ARBA" id="ARBA00007579"/>
    </source>
</evidence>
<keyword evidence="9" id="KW-0443">Lipid metabolism</keyword>
<dbReference type="PANTHER" id="PTHR10885:SF0">
    <property type="entry name" value="ISOPENTENYL-DIPHOSPHATE DELTA-ISOMERASE"/>
    <property type="match status" value="1"/>
</dbReference>
<dbReference type="GO" id="GO:0046872">
    <property type="term" value="F:metal ion binding"/>
    <property type="evidence" value="ECO:0007669"/>
    <property type="project" value="UniProtKB-KW"/>
</dbReference>
<evidence type="ECO:0000313" key="15">
    <source>
        <dbReference type="Proteomes" id="UP000836404"/>
    </source>
</evidence>
<dbReference type="InterPro" id="IPR000086">
    <property type="entry name" value="NUDIX_hydrolase_dom"/>
</dbReference>
<evidence type="ECO:0000256" key="1">
    <source>
        <dbReference type="ARBA" id="ARBA00001946"/>
    </source>
</evidence>
<evidence type="ECO:0000256" key="10">
    <source>
        <dbReference type="ARBA" id="ARBA00023229"/>
    </source>
</evidence>
<accession>A0A9N8MIH0</accession>
<dbReference type="AlphaFoldDB" id="A0A9N8MIH0"/>
<dbReference type="Proteomes" id="UP000836404">
    <property type="component" value="Unassembled WGS sequence"/>
</dbReference>
<dbReference type="GO" id="GO:0009240">
    <property type="term" value="P:isopentenyl diphosphate biosynthetic process"/>
    <property type="evidence" value="ECO:0007669"/>
    <property type="project" value="TreeGrafter"/>
</dbReference>
<evidence type="ECO:0000256" key="4">
    <source>
        <dbReference type="ARBA" id="ARBA00012057"/>
    </source>
</evidence>
<dbReference type="EC" id="5.3.3.2" evidence="4"/>
<comment type="pathway">
    <text evidence="2">Isoprenoid biosynthesis; dimethylallyl diphosphate biosynthesis; dimethylallyl diphosphate from isopentenyl diphosphate: step 1/1.</text>
</comment>
<keyword evidence="7" id="KW-0460">Magnesium</keyword>
<evidence type="ECO:0000256" key="6">
    <source>
        <dbReference type="ARBA" id="ARBA00022723"/>
    </source>
</evidence>
<evidence type="ECO:0000313" key="14">
    <source>
        <dbReference type="EMBL" id="CAD6965929.1"/>
    </source>
</evidence>
<dbReference type="GO" id="GO:0005737">
    <property type="term" value="C:cytoplasm"/>
    <property type="evidence" value="ECO:0007669"/>
    <property type="project" value="TreeGrafter"/>
</dbReference>
<dbReference type="FunFam" id="3.90.79.10:FF:000012">
    <property type="entry name" value="Isopentenyl-diphosphate Delta-isomerase 1"/>
    <property type="match status" value="1"/>
</dbReference>
<evidence type="ECO:0000256" key="7">
    <source>
        <dbReference type="ARBA" id="ARBA00022842"/>
    </source>
</evidence>
<protein>
    <recommendedName>
        <fullName evidence="4">isopentenyl-diphosphate Delta-isomerase</fullName>
        <ecNumber evidence="4">5.3.3.2</ecNumber>
    </recommendedName>
</protein>
<dbReference type="InterPro" id="IPR015797">
    <property type="entry name" value="NUDIX_hydrolase-like_dom_sf"/>
</dbReference>
<dbReference type="GO" id="GO:0004452">
    <property type="term" value="F:isopentenyl-diphosphate delta-isomerase activity"/>
    <property type="evidence" value="ECO:0007669"/>
    <property type="project" value="UniProtKB-EC"/>
</dbReference>
<dbReference type="SUPFAM" id="SSF55811">
    <property type="entry name" value="Nudix"/>
    <property type="match status" value="1"/>
</dbReference>
<proteinExistence type="inferred from homology"/>
<evidence type="ECO:0000256" key="12">
    <source>
        <dbReference type="ARBA" id="ARBA00029294"/>
    </source>
</evidence>
<gene>
    <name evidence="14" type="ORF">JKILLFL_G2962</name>
</gene>
<dbReference type="CDD" id="cd02885">
    <property type="entry name" value="NUDIX_IPP_Isomerase"/>
    <property type="match status" value="1"/>
</dbReference>
<feature type="domain" description="Nudix hydrolase" evidence="13">
    <location>
        <begin position="63"/>
        <end position="212"/>
    </location>
</feature>
<dbReference type="Gene3D" id="3.90.79.10">
    <property type="entry name" value="Nucleoside Triphosphate Pyrophosphohydrolase"/>
    <property type="match status" value="1"/>
</dbReference>
<keyword evidence="8" id="KW-0752">Steroid biosynthesis</keyword>
<organism evidence="14 15">
    <name type="scientific">Tilletia laevis</name>
    <dbReference type="NCBI Taxonomy" id="157183"/>
    <lineage>
        <taxon>Eukaryota</taxon>
        <taxon>Fungi</taxon>
        <taxon>Dikarya</taxon>
        <taxon>Basidiomycota</taxon>
        <taxon>Ustilaginomycotina</taxon>
        <taxon>Exobasidiomycetes</taxon>
        <taxon>Tilletiales</taxon>
        <taxon>Tilletiaceae</taxon>
        <taxon>Tilletia</taxon>
    </lineage>
</organism>
<keyword evidence="5" id="KW-0444">Lipid biosynthesis</keyword>
<keyword evidence="11" id="KW-0413">Isomerase</keyword>
<evidence type="ECO:0000256" key="8">
    <source>
        <dbReference type="ARBA" id="ARBA00022955"/>
    </source>
</evidence>
<comment type="similarity">
    <text evidence="3">Belongs to the IPP isomerase type 1 family.</text>
</comment>
<evidence type="ECO:0000256" key="2">
    <source>
        <dbReference type="ARBA" id="ARBA00004826"/>
    </source>
</evidence>
<comment type="cofactor">
    <cofactor evidence="1">
        <name>Mg(2+)</name>
        <dbReference type="ChEBI" id="CHEBI:18420"/>
    </cofactor>
</comment>
<dbReference type="EMBL" id="CAJHJF010008288">
    <property type="protein sequence ID" value="CAD6965929.1"/>
    <property type="molecule type" value="Genomic_DNA"/>
</dbReference>
<evidence type="ECO:0000256" key="9">
    <source>
        <dbReference type="ARBA" id="ARBA00023098"/>
    </source>
</evidence>
<dbReference type="PANTHER" id="PTHR10885">
    <property type="entry name" value="ISOPENTENYL-DIPHOSPHATE DELTA-ISOMERASE"/>
    <property type="match status" value="1"/>
</dbReference>
<sequence>MASSATASSATATTAANLELAGHDEEQIRLMEERCIVLDNDDNYLRDGSKKECHLMTNINDGLLHRAFSCFLFDPESGKLLLQRRAVEKITFPNMWTNTCCSHPLAIKSELEEPEQIGVRRAAQRKLDHELGIPASQVPLDDFQYLTRIHYLAPSDGLWGEHEIDYILFITAKVTLDPSPNEVCATKWVTPDELKSLMNDLDPSAFTPWFKLIASKFLFPWWDQLLNRAKTVSRQVDTLAGSKTEQVTVYDAKSLNDLKDEEIHRMFRLANHPSHTQSLSPQTADSISRSIMFFRSTFAAAALVSAATLAAADYDPANMPAKTDPSHGQIGYNDCISRYGASNAKSLCQNVYINSVKDFCLWGPRFTAEIGDQEGEVVAYCMKSGYGTRLIPSGTIKGVQFVKTPSFVQVTGNCDCTKIKLSNGDQGGELDPHGATGAGNPVGGVVFTRAFSGDGSFQQIHEWSNFMAHDEFSFRACIGPNAKKFCPHIYDLARSEWNHPGRYESGIFENCDATEGKFPGVYHGHRWHQGDGPAPPAHKAGRTSNCKQFKGIKQTRSRGTPTLLRGALFGKAK</sequence>